<dbReference type="Proteomes" id="UP000092661">
    <property type="component" value="Chromosome"/>
</dbReference>
<dbReference type="EMBL" id="CP016534">
    <property type="protein sequence ID" value="ANU10234.1"/>
    <property type="molecule type" value="Genomic_DNA"/>
</dbReference>
<dbReference type="GO" id="GO:0030420">
    <property type="term" value="P:establishment of competence for transformation"/>
    <property type="evidence" value="ECO:0007669"/>
    <property type="project" value="InterPro"/>
</dbReference>
<proteinExistence type="predicted"/>
<name>A0A1C7DFK0_9BACL</name>
<dbReference type="RefSeq" id="WP_006831312.1">
    <property type="nucleotide sequence ID" value="NZ_AJYB01000081.1"/>
</dbReference>
<dbReference type="OrthoDB" id="2417337at2"/>
<evidence type="ECO:0000313" key="2">
    <source>
        <dbReference type="EMBL" id="EIM05285.1"/>
    </source>
</evidence>
<dbReference type="InterPro" id="IPR010461">
    <property type="entry name" value="ComK"/>
</dbReference>
<dbReference type="eggNOG" id="COG4903">
    <property type="taxonomic scope" value="Bacteria"/>
</dbReference>
<organism evidence="2 3">
    <name type="scientific">Planococcus antarcticus DSM 14505</name>
    <dbReference type="NCBI Taxonomy" id="1185653"/>
    <lineage>
        <taxon>Bacteria</taxon>
        <taxon>Bacillati</taxon>
        <taxon>Bacillota</taxon>
        <taxon>Bacilli</taxon>
        <taxon>Bacillales</taxon>
        <taxon>Caryophanaceae</taxon>
        <taxon>Planococcus</taxon>
    </lineage>
</organism>
<evidence type="ECO:0000313" key="3">
    <source>
        <dbReference type="Proteomes" id="UP000004725"/>
    </source>
</evidence>
<reference evidence="4" key="2">
    <citation type="submission" date="2016-07" db="EMBL/GenBank/DDBJ databases">
        <authorList>
            <person name="See-Too W.S."/>
        </authorList>
    </citation>
    <scope>NUCLEOTIDE SEQUENCE [LARGE SCALE GENOMIC DNA]</scope>
    <source>
        <strain evidence="4">DSM 14505</strain>
    </source>
</reference>
<accession>A0A1C7DFK0</accession>
<dbReference type="EMBL" id="AJYB01000081">
    <property type="protein sequence ID" value="EIM05285.1"/>
    <property type="molecule type" value="Genomic_DNA"/>
</dbReference>
<protein>
    <submittedName>
        <fullName evidence="2">ComK family protein</fullName>
    </submittedName>
    <submittedName>
        <fullName evidence="1">Competence protein</fullName>
    </submittedName>
</protein>
<keyword evidence="4" id="KW-1185">Reference proteome</keyword>
<dbReference type="Pfam" id="PF06338">
    <property type="entry name" value="ComK"/>
    <property type="match status" value="1"/>
</dbReference>
<reference evidence="2 3" key="1">
    <citation type="journal article" date="2012" name="J. Bacteriol.">
        <title>Genome Sequence of the Antarctic Psychrophile Bacterium Planococcus antarcticus DSM 14505.</title>
        <authorList>
            <person name="Margolles A."/>
            <person name="Gueimonde M."/>
            <person name="Sanchez B."/>
        </authorList>
    </citation>
    <scope>NUCLEOTIDE SEQUENCE [LARGE SCALE GENOMIC DNA]</scope>
    <source>
        <strain evidence="2 3">DSM 14505</strain>
    </source>
</reference>
<dbReference type="AlphaFoldDB" id="A0A1C7DFK0"/>
<reference evidence="1" key="3">
    <citation type="submission" date="2016-10" db="EMBL/GenBank/DDBJ databases">
        <authorList>
            <person name="See-Too W.S."/>
        </authorList>
    </citation>
    <scope>NUCLEOTIDE SEQUENCE</scope>
    <source>
        <strain evidence="1">DSM 14505</strain>
    </source>
</reference>
<dbReference type="Proteomes" id="UP000004725">
    <property type="component" value="Unassembled WGS sequence"/>
</dbReference>
<evidence type="ECO:0000313" key="4">
    <source>
        <dbReference type="Proteomes" id="UP000092661"/>
    </source>
</evidence>
<dbReference type="KEGG" id="pana:BBH88_07930"/>
<evidence type="ECO:0000313" key="1">
    <source>
        <dbReference type="EMBL" id="ANU10234.1"/>
    </source>
</evidence>
<sequence length="156" mass="18390">MKKYDEHLIDRSVLFVESYFETERKSKIVTKDGVFYSRDSVVTLIDKACMMFASTYEGRVKATRHNLKQHKKTTLLISEDGLAAYPTKSPNDPGCVWIFNHHYRLETIAPNRTRILFDEFNVSTEVNVSIGILQKQRSRMYEMIYYYSNVRERNSQ</sequence>
<gene>
    <name evidence="2" type="ORF">A1A1_16820</name>
    <name evidence="1" type="ORF">BBH88_07930</name>
</gene>